<organism evidence="1 2">
    <name type="scientific">Enterocloster alcoholdehydrogenati</name>
    <dbReference type="NCBI Taxonomy" id="2547410"/>
    <lineage>
        <taxon>Bacteria</taxon>
        <taxon>Bacillati</taxon>
        <taxon>Bacillota</taxon>
        <taxon>Clostridia</taxon>
        <taxon>Lachnospirales</taxon>
        <taxon>Lachnospiraceae</taxon>
        <taxon>Enterocloster</taxon>
    </lineage>
</organism>
<evidence type="ECO:0000313" key="1">
    <source>
        <dbReference type="EMBL" id="GAA6267726.1"/>
    </source>
</evidence>
<dbReference type="Proteomes" id="UP001600894">
    <property type="component" value="Unassembled WGS sequence"/>
</dbReference>
<name>A0ABQ0AUL4_9FIRM</name>
<evidence type="ECO:0000313" key="2">
    <source>
        <dbReference type="Proteomes" id="UP001600894"/>
    </source>
</evidence>
<accession>A0ABQ0AUL4</accession>
<reference evidence="1 2" key="1">
    <citation type="submission" date="2024-04" db="EMBL/GenBank/DDBJ databases">
        <title>Defined microbial consortia suppress multidrug-resistant proinflammatory Enterobacteriaceae via ecological control.</title>
        <authorList>
            <person name="Furuichi M."/>
            <person name="Kawaguchi T."/>
            <person name="Pust M."/>
            <person name="Yasuma K."/>
            <person name="Plichta D."/>
            <person name="Hasegawa N."/>
            <person name="Ohya T."/>
            <person name="Bhattarai S."/>
            <person name="Sasajima S."/>
            <person name="Aoto Y."/>
            <person name="Tuganbaev T."/>
            <person name="Yaginuma M."/>
            <person name="Ueda M."/>
            <person name="Okahashi N."/>
            <person name="Amafuji K."/>
            <person name="Kiridooshi Y."/>
            <person name="Sugita K."/>
            <person name="Strazar M."/>
            <person name="Skelly A."/>
            <person name="Suda W."/>
            <person name="Hattori M."/>
            <person name="Nakamoto N."/>
            <person name="Caballero S."/>
            <person name="Norman J."/>
            <person name="Olle B."/>
            <person name="Tanoue T."/>
            <person name="Arita M."/>
            <person name="Bucci V."/>
            <person name="Atarashi K."/>
            <person name="Xavier R."/>
            <person name="Honda K."/>
        </authorList>
    </citation>
    <scope>NUCLEOTIDE SEQUENCE [LARGE SCALE GENOMIC DNA]</scope>
    <source>
        <strain evidence="2">f13</strain>
    </source>
</reference>
<dbReference type="RefSeq" id="WP_178301514.1">
    <property type="nucleotide sequence ID" value="NZ_BAABXL010000001.1"/>
</dbReference>
<protein>
    <submittedName>
        <fullName evidence="1">Uncharacterized protein</fullName>
    </submittedName>
</protein>
<proteinExistence type="predicted"/>
<gene>
    <name evidence="1" type="ORF">F130042H8_07860</name>
</gene>
<sequence length="292" mass="33254">MLTTGPGLLPNAYRVVHIAADGFENRILRGRIYHDSREEGTAFTGLSEMILILEKLFDEIHYPMKSVDHRNFTGKKRWDFKAETKEAGNSSLSPERRGKQADFMLHVKYRYHATWQGVIVQSGTEKSASFLSLMELMDFFAETLGSGVRLLGSGLGKKMCEITVRSCEGCQMGGDVSHPALPKRRTFINEFDLKEEISWMLDPMPEGEMQKRIILPRSFQVAVGNGSRATFVVRVLFRENATWQGTVTWKEKRRQVNFRSFMELLLLMYEAVGHMGEWQEKDGGEEPDACTA</sequence>
<keyword evidence="2" id="KW-1185">Reference proteome</keyword>
<dbReference type="EMBL" id="BAABXL010000001">
    <property type="protein sequence ID" value="GAA6267726.1"/>
    <property type="molecule type" value="Genomic_DNA"/>
</dbReference>
<comment type="caution">
    <text evidence="1">The sequence shown here is derived from an EMBL/GenBank/DDBJ whole genome shotgun (WGS) entry which is preliminary data.</text>
</comment>